<dbReference type="PANTHER" id="PTHR42852">
    <property type="entry name" value="THIOL:DISULFIDE INTERCHANGE PROTEIN DSBE"/>
    <property type="match status" value="1"/>
</dbReference>
<dbReference type="Proteomes" id="UP000649753">
    <property type="component" value="Unassembled WGS sequence"/>
</dbReference>
<evidence type="ECO:0000259" key="1">
    <source>
        <dbReference type="PROSITE" id="PS51352"/>
    </source>
</evidence>
<dbReference type="InterPro" id="IPR036249">
    <property type="entry name" value="Thioredoxin-like_sf"/>
</dbReference>
<dbReference type="GO" id="GO:0016491">
    <property type="term" value="F:oxidoreductase activity"/>
    <property type="evidence" value="ECO:0007669"/>
    <property type="project" value="InterPro"/>
</dbReference>
<protein>
    <submittedName>
        <fullName evidence="2">Peroxiredoxin</fullName>
    </submittedName>
</protein>
<dbReference type="SUPFAM" id="SSF52833">
    <property type="entry name" value="Thioredoxin-like"/>
    <property type="match status" value="1"/>
</dbReference>
<dbReference type="PROSITE" id="PS51352">
    <property type="entry name" value="THIOREDOXIN_2"/>
    <property type="match status" value="1"/>
</dbReference>
<evidence type="ECO:0000313" key="2">
    <source>
        <dbReference type="EMBL" id="MBE1491458.1"/>
    </source>
</evidence>
<dbReference type="AlphaFoldDB" id="A0A927R346"/>
<dbReference type="GO" id="GO:0016209">
    <property type="term" value="F:antioxidant activity"/>
    <property type="evidence" value="ECO:0007669"/>
    <property type="project" value="InterPro"/>
</dbReference>
<dbReference type="InterPro" id="IPR000866">
    <property type="entry name" value="AhpC/TSA"/>
</dbReference>
<gene>
    <name evidence="2" type="ORF">H4W31_007096</name>
</gene>
<dbReference type="RefSeq" id="WP_192770530.1">
    <property type="nucleotide sequence ID" value="NZ_JADBEB010000001.1"/>
</dbReference>
<organism evidence="2 3">
    <name type="scientific">Plantactinospora soyae</name>
    <dbReference type="NCBI Taxonomy" id="1544732"/>
    <lineage>
        <taxon>Bacteria</taxon>
        <taxon>Bacillati</taxon>
        <taxon>Actinomycetota</taxon>
        <taxon>Actinomycetes</taxon>
        <taxon>Micromonosporales</taxon>
        <taxon>Micromonosporaceae</taxon>
        <taxon>Plantactinospora</taxon>
    </lineage>
</organism>
<dbReference type="EMBL" id="JADBEB010000001">
    <property type="protein sequence ID" value="MBE1491458.1"/>
    <property type="molecule type" value="Genomic_DNA"/>
</dbReference>
<dbReference type="Gene3D" id="3.40.30.10">
    <property type="entry name" value="Glutaredoxin"/>
    <property type="match status" value="1"/>
</dbReference>
<dbReference type="InterPro" id="IPR050553">
    <property type="entry name" value="Thioredoxin_ResA/DsbE_sf"/>
</dbReference>
<evidence type="ECO:0000313" key="3">
    <source>
        <dbReference type="Proteomes" id="UP000649753"/>
    </source>
</evidence>
<dbReference type="PANTHER" id="PTHR42852:SF17">
    <property type="entry name" value="THIOREDOXIN-LIKE PROTEIN HI_1115"/>
    <property type="match status" value="1"/>
</dbReference>
<comment type="caution">
    <text evidence="2">The sequence shown here is derived from an EMBL/GenBank/DDBJ whole genome shotgun (WGS) entry which is preliminary data.</text>
</comment>
<sequence>MRIVVAALVLLTALTLLNLLLTFGVIRRLRQSPMAAGGPPHTLAVGAPVPEFTAPDAEGGTVTAAALRDGGGLVMFLAPDCSGCQEQLPAVREKLAEAADGALRIVVVLTRLRPSAEPDATAVAALEAALGIAPEQVILVREELDGPVQSAFRVAAFPAFYLFDDTGRVVHAGNGAADLPRLSPVAQVVTAGR</sequence>
<name>A0A927R346_9ACTN</name>
<accession>A0A927R346</accession>
<reference evidence="2" key="1">
    <citation type="submission" date="2020-10" db="EMBL/GenBank/DDBJ databases">
        <title>Sequencing the genomes of 1000 actinobacteria strains.</title>
        <authorList>
            <person name="Klenk H.-P."/>
        </authorList>
    </citation>
    <scope>NUCLEOTIDE SEQUENCE</scope>
    <source>
        <strain evidence="2">DSM 46832</strain>
    </source>
</reference>
<keyword evidence="3" id="KW-1185">Reference proteome</keyword>
<proteinExistence type="predicted"/>
<feature type="domain" description="Thioredoxin" evidence="1">
    <location>
        <begin position="43"/>
        <end position="193"/>
    </location>
</feature>
<dbReference type="Pfam" id="PF00578">
    <property type="entry name" value="AhpC-TSA"/>
    <property type="match status" value="1"/>
</dbReference>
<dbReference type="InterPro" id="IPR013766">
    <property type="entry name" value="Thioredoxin_domain"/>
</dbReference>